<proteinExistence type="predicted"/>
<evidence type="ECO:0000313" key="2">
    <source>
        <dbReference type="Proteomes" id="UP001156484"/>
    </source>
</evidence>
<accession>A0ACD4DG56</accession>
<keyword evidence="1" id="KW-0223">Dioxygenase</keyword>
<name>A0ACD4DG56_9NOCA</name>
<evidence type="ECO:0000313" key="1">
    <source>
        <dbReference type="EMBL" id="UYP18925.1"/>
    </source>
</evidence>
<dbReference type="Proteomes" id="UP001156484">
    <property type="component" value="Chromosome"/>
</dbReference>
<dbReference type="EMBL" id="CP107551">
    <property type="protein sequence ID" value="UYP18925.1"/>
    <property type="molecule type" value="Genomic_DNA"/>
</dbReference>
<protein>
    <submittedName>
        <fullName evidence="1">Cysteine dioxygenase family protein</fullName>
    </submittedName>
</protein>
<keyword evidence="1" id="KW-0560">Oxidoreductase</keyword>
<sequence>MSTPVLFTPELSAPARPDLARIARRIAADPARWRPLVRFDADERWYTRLAVTDDHEVWLLSWLPGQRTGIHDHGGSAGAFAVAQGVLREDTVDGLPGGDPAGRRVAVSSAYHEAGAVRPFDSRHVHEIVNDGTMPAVSVHVYAPALDSMNRYRLVDGVLELAVSERAGADW</sequence>
<keyword evidence="2" id="KW-1185">Reference proteome</keyword>
<reference evidence="1" key="1">
    <citation type="submission" date="2022-10" db="EMBL/GenBank/DDBJ databases">
        <title>Rhodococcus ferula Z13 complete genome.</title>
        <authorList>
            <person name="Long X."/>
            <person name="Zang M."/>
        </authorList>
    </citation>
    <scope>NUCLEOTIDE SEQUENCE</scope>
    <source>
        <strain evidence="1">Z13</strain>
    </source>
</reference>
<gene>
    <name evidence="1" type="ORF">OED52_20225</name>
</gene>
<organism evidence="1 2">
    <name type="scientific">Rhodococcus sacchari</name>
    <dbReference type="NCBI Taxonomy" id="2962047"/>
    <lineage>
        <taxon>Bacteria</taxon>
        <taxon>Bacillati</taxon>
        <taxon>Actinomycetota</taxon>
        <taxon>Actinomycetes</taxon>
        <taxon>Mycobacteriales</taxon>
        <taxon>Nocardiaceae</taxon>
        <taxon>Rhodococcus</taxon>
    </lineage>
</organism>